<dbReference type="EMBL" id="JBBWWQ010000009">
    <property type="protein sequence ID" value="KAK8938386.1"/>
    <property type="molecule type" value="Genomic_DNA"/>
</dbReference>
<evidence type="ECO:0000313" key="1">
    <source>
        <dbReference type="EMBL" id="KAK8938386.1"/>
    </source>
</evidence>
<dbReference type="AlphaFoldDB" id="A0AAP0BFR7"/>
<keyword evidence="2" id="KW-1185">Reference proteome</keyword>
<accession>A0AAP0BFR7</accession>
<comment type="caution">
    <text evidence="1">The sequence shown here is derived from an EMBL/GenBank/DDBJ whole genome shotgun (WGS) entry which is preliminary data.</text>
</comment>
<name>A0AAP0BFR7_9ASPA</name>
<dbReference type="Proteomes" id="UP001418222">
    <property type="component" value="Unassembled WGS sequence"/>
</dbReference>
<sequence>MRIKNYWKPVKRMPKKIVGADMTAHCSRLEFWKSGMAARHMAEETRLRYQQNLGKMNVVGMLNICRLDENCCFQWRMAFFFLLHLNNSCNDGFCVHDVAIFCATRLHSLSLSFSPIYLCSYLYSEIEEVYRRFGFHFYKAYKILSIVPKD</sequence>
<protein>
    <submittedName>
        <fullName evidence="1">Uncharacterized protein</fullName>
    </submittedName>
</protein>
<proteinExistence type="predicted"/>
<organism evidence="1 2">
    <name type="scientific">Platanthera zijinensis</name>
    <dbReference type="NCBI Taxonomy" id="2320716"/>
    <lineage>
        <taxon>Eukaryota</taxon>
        <taxon>Viridiplantae</taxon>
        <taxon>Streptophyta</taxon>
        <taxon>Embryophyta</taxon>
        <taxon>Tracheophyta</taxon>
        <taxon>Spermatophyta</taxon>
        <taxon>Magnoliopsida</taxon>
        <taxon>Liliopsida</taxon>
        <taxon>Asparagales</taxon>
        <taxon>Orchidaceae</taxon>
        <taxon>Orchidoideae</taxon>
        <taxon>Orchideae</taxon>
        <taxon>Orchidinae</taxon>
        <taxon>Platanthera</taxon>
    </lineage>
</organism>
<reference evidence="1 2" key="1">
    <citation type="journal article" date="2022" name="Nat. Plants">
        <title>Genomes of leafy and leafless Platanthera orchids illuminate the evolution of mycoheterotrophy.</title>
        <authorList>
            <person name="Li M.H."/>
            <person name="Liu K.W."/>
            <person name="Li Z."/>
            <person name="Lu H.C."/>
            <person name="Ye Q.L."/>
            <person name="Zhang D."/>
            <person name="Wang J.Y."/>
            <person name="Li Y.F."/>
            <person name="Zhong Z.M."/>
            <person name="Liu X."/>
            <person name="Yu X."/>
            <person name="Liu D.K."/>
            <person name="Tu X.D."/>
            <person name="Liu B."/>
            <person name="Hao Y."/>
            <person name="Liao X.Y."/>
            <person name="Jiang Y.T."/>
            <person name="Sun W.H."/>
            <person name="Chen J."/>
            <person name="Chen Y.Q."/>
            <person name="Ai Y."/>
            <person name="Zhai J.W."/>
            <person name="Wu S.S."/>
            <person name="Zhou Z."/>
            <person name="Hsiao Y.Y."/>
            <person name="Wu W.L."/>
            <person name="Chen Y.Y."/>
            <person name="Lin Y.F."/>
            <person name="Hsu J.L."/>
            <person name="Li C.Y."/>
            <person name="Wang Z.W."/>
            <person name="Zhao X."/>
            <person name="Zhong W.Y."/>
            <person name="Ma X.K."/>
            <person name="Ma L."/>
            <person name="Huang J."/>
            <person name="Chen G.Z."/>
            <person name="Huang M.Z."/>
            <person name="Huang L."/>
            <person name="Peng D.H."/>
            <person name="Luo Y.B."/>
            <person name="Zou S.Q."/>
            <person name="Chen S.P."/>
            <person name="Lan S."/>
            <person name="Tsai W.C."/>
            <person name="Van de Peer Y."/>
            <person name="Liu Z.J."/>
        </authorList>
    </citation>
    <scope>NUCLEOTIDE SEQUENCE [LARGE SCALE GENOMIC DNA]</scope>
    <source>
        <strain evidence="1">Lor287</strain>
    </source>
</reference>
<gene>
    <name evidence="1" type="ORF">KSP39_PZI011535</name>
</gene>
<evidence type="ECO:0000313" key="2">
    <source>
        <dbReference type="Proteomes" id="UP001418222"/>
    </source>
</evidence>